<accession>A0A3B6VVI7</accession>
<sequence length="80" mass="8945">MDLNIEDLKCQTSINYDKMLCNCKNVSYRQAYSAIAADKLTTVESVSEKTQAGTGCGGCKEKIEHLIEYAKKNEYAPLNF</sequence>
<keyword evidence="3" id="KW-1185">Reference proteome</keyword>
<dbReference type="Pfam" id="PF04324">
    <property type="entry name" value="Fer2_BFD"/>
    <property type="match status" value="1"/>
</dbReference>
<evidence type="ECO:0000313" key="3">
    <source>
        <dbReference type="Proteomes" id="UP000010793"/>
    </source>
</evidence>
<organism evidence="2 3">
    <name type="scientific">Brachyspira pilosicoli P43/6/78</name>
    <dbReference type="NCBI Taxonomy" id="1042417"/>
    <lineage>
        <taxon>Bacteria</taxon>
        <taxon>Pseudomonadati</taxon>
        <taxon>Spirochaetota</taxon>
        <taxon>Spirochaetia</taxon>
        <taxon>Brachyspirales</taxon>
        <taxon>Brachyspiraceae</taxon>
        <taxon>Brachyspira</taxon>
    </lineage>
</organism>
<evidence type="ECO:0000313" key="2">
    <source>
        <dbReference type="EMBL" id="AGA67055.1"/>
    </source>
</evidence>
<name>A0A3B6VVI7_BRAPL</name>
<dbReference type="Gene3D" id="1.10.10.1100">
    <property type="entry name" value="BFD-like [2Fe-2S]-binding domain"/>
    <property type="match status" value="1"/>
</dbReference>
<feature type="domain" description="BFD-like [2Fe-2S]-binding" evidence="1">
    <location>
        <begin position="20"/>
        <end position="68"/>
    </location>
</feature>
<dbReference type="EMBL" id="CP002873">
    <property type="protein sequence ID" value="AGA67055.1"/>
    <property type="molecule type" value="Genomic_DNA"/>
</dbReference>
<dbReference type="Proteomes" id="UP000010793">
    <property type="component" value="Chromosome"/>
</dbReference>
<dbReference type="GeneID" id="56439714"/>
<proteinExistence type="predicted"/>
<dbReference type="InterPro" id="IPR007419">
    <property type="entry name" value="BFD-like_2Fe2S-bd_dom"/>
</dbReference>
<evidence type="ECO:0000259" key="1">
    <source>
        <dbReference type="Pfam" id="PF04324"/>
    </source>
</evidence>
<dbReference type="InterPro" id="IPR041854">
    <property type="entry name" value="BFD-like_2Fe2S-bd_dom_sf"/>
</dbReference>
<dbReference type="AlphaFoldDB" id="A0A3B6VVI7"/>
<gene>
    <name evidence="2" type="ORF">BPP43_09365</name>
</gene>
<dbReference type="KEGG" id="bpip:BPP43_09365"/>
<dbReference type="RefSeq" id="WP_013244092.1">
    <property type="nucleotide sequence ID" value="NC_019908.1"/>
</dbReference>
<reference evidence="2 3" key="1">
    <citation type="journal article" date="2013" name="Genome Announc.">
        <title>Complete Genome Sequence of the Porcine Strain Brachyspira pilosicoli P43/6/78(T.).</title>
        <authorList>
            <person name="Lin C."/>
            <person name="den Bakker H.C."/>
            <person name="Suzuki H."/>
            <person name="Lefebure T."/>
            <person name="Ponnala L."/>
            <person name="Sun Q."/>
            <person name="Stanhope M.J."/>
            <person name="Wiedmann M."/>
            <person name="Duhamel G.E."/>
        </authorList>
    </citation>
    <scope>NUCLEOTIDE SEQUENCE [LARGE SCALE GENOMIC DNA]</scope>
    <source>
        <strain evidence="2 3">P43/6/78</strain>
    </source>
</reference>
<protein>
    <submittedName>
        <fullName evidence="2">[2Fe-2S]-binding domain-containing protein</fullName>
    </submittedName>
</protein>